<keyword evidence="3" id="KW-1185">Reference proteome</keyword>
<dbReference type="OrthoDB" id="7475817at2759"/>
<dbReference type="Proteomes" id="UP001153714">
    <property type="component" value="Chromosome 5"/>
</dbReference>
<keyword evidence="1" id="KW-0175">Coiled coil</keyword>
<accession>A0A9N9RBC6</accession>
<evidence type="ECO:0000313" key="2">
    <source>
        <dbReference type="EMBL" id="CAG9792980.1"/>
    </source>
</evidence>
<reference evidence="2" key="1">
    <citation type="submission" date="2021-12" db="EMBL/GenBank/DDBJ databases">
        <authorList>
            <person name="King R."/>
        </authorList>
    </citation>
    <scope>NUCLEOTIDE SEQUENCE</scope>
</reference>
<organism evidence="2 3">
    <name type="scientific">Diatraea saccharalis</name>
    <name type="common">sugarcane borer</name>
    <dbReference type="NCBI Taxonomy" id="40085"/>
    <lineage>
        <taxon>Eukaryota</taxon>
        <taxon>Metazoa</taxon>
        <taxon>Ecdysozoa</taxon>
        <taxon>Arthropoda</taxon>
        <taxon>Hexapoda</taxon>
        <taxon>Insecta</taxon>
        <taxon>Pterygota</taxon>
        <taxon>Neoptera</taxon>
        <taxon>Endopterygota</taxon>
        <taxon>Lepidoptera</taxon>
        <taxon>Glossata</taxon>
        <taxon>Ditrysia</taxon>
        <taxon>Pyraloidea</taxon>
        <taxon>Crambidae</taxon>
        <taxon>Crambinae</taxon>
        <taxon>Diatraea</taxon>
    </lineage>
</organism>
<dbReference type="AlphaFoldDB" id="A0A9N9RBC6"/>
<gene>
    <name evidence="2" type="ORF">DIATSA_LOCUS10461</name>
</gene>
<proteinExistence type="predicted"/>
<sequence length="128" mass="15737">MCRGQYYMVWRSVMEHVEPKNIIRQKRLQVFCDDMRMWKRKNTYKYQQHSDVLIPNQLALWQQHKDIKEKVSNAEVRREEAQKNLNQLMDKISTKCKYYIETRIRLQLFSGEFQDSLKEVYFCNTHVL</sequence>
<feature type="coiled-coil region" evidence="1">
    <location>
        <begin position="64"/>
        <end position="91"/>
    </location>
</feature>
<dbReference type="EMBL" id="OU893336">
    <property type="protein sequence ID" value="CAG9792980.1"/>
    <property type="molecule type" value="Genomic_DNA"/>
</dbReference>
<evidence type="ECO:0000313" key="3">
    <source>
        <dbReference type="Proteomes" id="UP001153714"/>
    </source>
</evidence>
<protein>
    <submittedName>
        <fullName evidence="2">Uncharacterized protein</fullName>
    </submittedName>
</protein>
<evidence type="ECO:0000256" key="1">
    <source>
        <dbReference type="SAM" id="Coils"/>
    </source>
</evidence>
<name>A0A9N9RBC6_9NEOP</name>
<reference evidence="2" key="2">
    <citation type="submission" date="2022-10" db="EMBL/GenBank/DDBJ databases">
        <authorList>
            <consortium name="ENA_rothamsted_submissions"/>
            <consortium name="culmorum"/>
            <person name="King R."/>
        </authorList>
    </citation>
    <scope>NUCLEOTIDE SEQUENCE</scope>
</reference>